<reference evidence="2 3" key="1">
    <citation type="submission" date="2024-10" db="EMBL/GenBank/DDBJ databases">
        <title>The Natural Products Discovery Center: Release of the First 8490 Sequenced Strains for Exploring Actinobacteria Biosynthetic Diversity.</title>
        <authorList>
            <person name="Kalkreuter E."/>
            <person name="Kautsar S.A."/>
            <person name="Yang D."/>
            <person name="Bader C.D."/>
            <person name="Teijaro C.N."/>
            <person name="Fluegel L."/>
            <person name="Davis C.M."/>
            <person name="Simpson J.R."/>
            <person name="Lauterbach L."/>
            <person name="Steele A.D."/>
            <person name="Gui C."/>
            <person name="Meng S."/>
            <person name="Li G."/>
            <person name="Viehrig K."/>
            <person name="Ye F."/>
            <person name="Su P."/>
            <person name="Kiefer A.F."/>
            <person name="Nichols A."/>
            <person name="Cepeda A.J."/>
            <person name="Yan W."/>
            <person name="Fan B."/>
            <person name="Jiang Y."/>
            <person name="Adhikari A."/>
            <person name="Zheng C.-J."/>
            <person name="Schuster L."/>
            <person name="Cowan T.M."/>
            <person name="Smanski M.J."/>
            <person name="Chevrette M.G."/>
            <person name="De Carvalho L.P.S."/>
            <person name="Shen B."/>
        </authorList>
    </citation>
    <scope>NUCLEOTIDE SEQUENCE [LARGE SCALE GENOMIC DNA]</scope>
    <source>
        <strain evidence="2 3">NPDC087045</strain>
    </source>
</reference>
<dbReference type="EMBL" id="JBIUZV010000002">
    <property type="protein sequence ID" value="MFJ3044959.1"/>
    <property type="molecule type" value="Genomic_DNA"/>
</dbReference>
<sequence>MGDDIQMIVQGEKDIAAAHLSLDLDVLNRLYHPDFIIAQPDGTFENKTDVLASYGSGERHWTLAEVDQLTVKVSGDSGVAFGRWRAIGINKELHFNYAAKFCSVWVKTNHGWQNFAYQSCEIPFE</sequence>
<name>A0ABW8EUG6_9BURK</name>
<keyword evidence="3" id="KW-1185">Reference proteome</keyword>
<dbReference type="SUPFAM" id="SSF54427">
    <property type="entry name" value="NTF2-like"/>
    <property type="match status" value="1"/>
</dbReference>
<comment type="caution">
    <text evidence="2">The sequence shown here is derived from an EMBL/GenBank/DDBJ whole genome shotgun (WGS) entry which is preliminary data.</text>
</comment>
<feature type="domain" description="DUF4440" evidence="1">
    <location>
        <begin position="12"/>
        <end position="113"/>
    </location>
</feature>
<dbReference type="Proteomes" id="UP001617427">
    <property type="component" value="Unassembled WGS sequence"/>
</dbReference>
<evidence type="ECO:0000313" key="2">
    <source>
        <dbReference type="EMBL" id="MFJ3044959.1"/>
    </source>
</evidence>
<dbReference type="Gene3D" id="3.10.450.50">
    <property type="match status" value="1"/>
</dbReference>
<dbReference type="InterPro" id="IPR027843">
    <property type="entry name" value="DUF4440"/>
</dbReference>
<evidence type="ECO:0000259" key="1">
    <source>
        <dbReference type="Pfam" id="PF14534"/>
    </source>
</evidence>
<evidence type="ECO:0000313" key="3">
    <source>
        <dbReference type="Proteomes" id="UP001617427"/>
    </source>
</evidence>
<protein>
    <submittedName>
        <fullName evidence="2">Nuclear transport factor 2 family protein</fullName>
    </submittedName>
</protein>
<proteinExistence type="predicted"/>
<dbReference type="RefSeq" id="WP_402698439.1">
    <property type="nucleotide sequence ID" value="NZ_JBIUZV010000002.1"/>
</dbReference>
<organism evidence="2 3">
    <name type="scientific">Herbaspirillum chlorophenolicum</name>
    <dbReference type="NCBI Taxonomy" id="211589"/>
    <lineage>
        <taxon>Bacteria</taxon>
        <taxon>Pseudomonadati</taxon>
        <taxon>Pseudomonadota</taxon>
        <taxon>Betaproteobacteria</taxon>
        <taxon>Burkholderiales</taxon>
        <taxon>Oxalobacteraceae</taxon>
        <taxon>Herbaspirillum</taxon>
    </lineage>
</organism>
<gene>
    <name evidence="2" type="ORF">ACIPEN_03905</name>
</gene>
<dbReference type="Pfam" id="PF14534">
    <property type="entry name" value="DUF4440"/>
    <property type="match status" value="1"/>
</dbReference>
<accession>A0ABW8EUG6</accession>
<dbReference type="InterPro" id="IPR032710">
    <property type="entry name" value="NTF2-like_dom_sf"/>
</dbReference>